<dbReference type="RefSeq" id="WP_131568122.1">
    <property type="nucleotide sequence ID" value="NZ_JAINFK010000002.1"/>
</dbReference>
<accession>A0A4R0PFJ9</accession>
<dbReference type="EMBL" id="SJST01000003">
    <property type="protein sequence ID" value="TCD14264.1"/>
    <property type="molecule type" value="Genomic_DNA"/>
</dbReference>
<proteinExistence type="predicted"/>
<evidence type="ECO:0000313" key="1">
    <source>
        <dbReference type="EMBL" id="TCD14264.1"/>
    </source>
</evidence>
<dbReference type="AlphaFoldDB" id="A0A4R0PFJ9"/>
<organism evidence="1 2">
    <name type="scientific">Oricola cellulosilytica</name>
    <dbReference type="NCBI Taxonomy" id="1429082"/>
    <lineage>
        <taxon>Bacteria</taxon>
        <taxon>Pseudomonadati</taxon>
        <taxon>Pseudomonadota</taxon>
        <taxon>Alphaproteobacteria</taxon>
        <taxon>Hyphomicrobiales</taxon>
        <taxon>Ahrensiaceae</taxon>
        <taxon>Oricola</taxon>
    </lineage>
</organism>
<reference evidence="1 2" key="1">
    <citation type="journal article" date="2015" name="Antonie Van Leeuwenhoek">
        <title>Oricola cellulosilytica gen. nov., sp. nov., a cellulose-degrading bacterium of the family Phyllobacteriaceae isolated from surface seashore water, and emended descriptions of Mesorhizobium loti and Phyllobacterium myrsinacearum.</title>
        <authorList>
            <person name="Hameed A."/>
            <person name="Shahina M."/>
            <person name="Lai W.A."/>
            <person name="Lin S.Y."/>
            <person name="Young L.S."/>
            <person name="Liu Y.C."/>
            <person name="Hsu Y.H."/>
            <person name="Young C.C."/>
        </authorList>
    </citation>
    <scope>NUCLEOTIDE SEQUENCE [LARGE SCALE GENOMIC DNA]</scope>
    <source>
        <strain evidence="1 2">KCTC 52183</strain>
    </source>
</reference>
<comment type="caution">
    <text evidence="1">The sequence shown here is derived from an EMBL/GenBank/DDBJ whole genome shotgun (WGS) entry which is preliminary data.</text>
</comment>
<dbReference type="Proteomes" id="UP000291301">
    <property type="component" value="Unassembled WGS sequence"/>
</dbReference>
<keyword evidence="2" id="KW-1185">Reference proteome</keyword>
<gene>
    <name evidence="1" type="ORF">E0D97_09290</name>
</gene>
<protein>
    <submittedName>
        <fullName evidence="1">Uncharacterized protein</fullName>
    </submittedName>
</protein>
<evidence type="ECO:0000313" key="2">
    <source>
        <dbReference type="Proteomes" id="UP000291301"/>
    </source>
</evidence>
<name>A0A4R0PFJ9_9HYPH</name>
<sequence>METGNMIAERKAPADTESSSRGALVRRLVIFQIKLFTDGMRDLLLSPVSLAAAAFGFFLGGRNPHGAFDRLMDAGHASDRWIDLFGHHQNGGQAVCLEKMLGDIETVLREDHARGGLTAEAHRRLRSLADELRRRTSPRQSL</sequence>
<dbReference type="OrthoDB" id="8030924at2"/>